<dbReference type="EMBL" id="AWFB01000032">
    <property type="protein sequence ID" value="RAN32558.1"/>
    <property type="molecule type" value="Genomic_DNA"/>
</dbReference>
<dbReference type="GO" id="GO:0022857">
    <property type="term" value="F:transmembrane transporter activity"/>
    <property type="evidence" value="ECO:0007669"/>
    <property type="project" value="InterPro"/>
</dbReference>
<evidence type="ECO:0000256" key="6">
    <source>
        <dbReference type="SAM" id="MobiDB-lite"/>
    </source>
</evidence>
<dbReference type="eggNOG" id="COG2271">
    <property type="taxonomic scope" value="Bacteria"/>
</dbReference>
<dbReference type="GO" id="GO:0016020">
    <property type="term" value="C:membrane"/>
    <property type="evidence" value="ECO:0007669"/>
    <property type="project" value="UniProtKB-SubCell"/>
</dbReference>
<feature type="transmembrane region" description="Helical" evidence="7">
    <location>
        <begin position="296"/>
        <end position="322"/>
    </location>
</feature>
<feature type="domain" description="Major facilitator superfamily (MFS) profile" evidence="8">
    <location>
        <begin position="37"/>
        <end position="451"/>
    </location>
</feature>
<dbReference type="PROSITE" id="PS50850">
    <property type="entry name" value="MFS"/>
    <property type="match status" value="1"/>
</dbReference>
<feature type="region of interest" description="Disordered" evidence="6">
    <location>
        <begin position="1"/>
        <end position="23"/>
    </location>
</feature>
<dbReference type="Proteomes" id="UP000249123">
    <property type="component" value="Unassembled WGS sequence"/>
</dbReference>
<gene>
    <name evidence="9" type="ORF">HY3_15035</name>
</gene>
<evidence type="ECO:0000256" key="4">
    <source>
        <dbReference type="ARBA" id="ARBA00022989"/>
    </source>
</evidence>
<comment type="caution">
    <text evidence="9">The sequence shown here is derived from an EMBL/GenBank/DDBJ whole genome shotgun (WGS) entry which is preliminary data.</text>
</comment>
<comment type="subcellular location">
    <subcellularLocation>
        <location evidence="1">Membrane</location>
        <topology evidence="1">Multi-pass membrane protein</topology>
    </subcellularLocation>
</comment>
<dbReference type="STRING" id="1280941.HY2_16410"/>
<keyword evidence="3 7" id="KW-0812">Transmembrane</keyword>
<evidence type="ECO:0000313" key="10">
    <source>
        <dbReference type="Proteomes" id="UP000249123"/>
    </source>
</evidence>
<dbReference type="PANTHER" id="PTHR23505">
    <property type="entry name" value="SPINSTER"/>
    <property type="match status" value="1"/>
</dbReference>
<name>A0A062TUG1_9PROT</name>
<evidence type="ECO:0000313" key="9">
    <source>
        <dbReference type="EMBL" id="RAN32558.1"/>
    </source>
</evidence>
<dbReference type="Gene3D" id="1.20.1250.20">
    <property type="entry name" value="MFS general substrate transporter like domains"/>
    <property type="match status" value="1"/>
</dbReference>
<feature type="transmembrane region" description="Helical" evidence="7">
    <location>
        <begin position="334"/>
        <end position="351"/>
    </location>
</feature>
<dbReference type="RefSeq" id="WP_081815069.1">
    <property type="nucleotide sequence ID" value="NZ_AWFA01000052.1"/>
</dbReference>
<feature type="transmembrane region" description="Helical" evidence="7">
    <location>
        <begin position="426"/>
        <end position="445"/>
    </location>
</feature>
<feature type="transmembrane region" description="Helical" evidence="7">
    <location>
        <begin position="357"/>
        <end position="381"/>
    </location>
</feature>
<feature type="transmembrane region" description="Helical" evidence="7">
    <location>
        <begin position="73"/>
        <end position="96"/>
    </location>
</feature>
<dbReference type="AlphaFoldDB" id="A0A062TUG1"/>
<feature type="transmembrane region" description="Helical" evidence="7">
    <location>
        <begin position="263"/>
        <end position="284"/>
    </location>
</feature>
<feature type="transmembrane region" description="Helical" evidence="7">
    <location>
        <begin position="163"/>
        <end position="185"/>
    </location>
</feature>
<evidence type="ECO:0000256" key="2">
    <source>
        <dbReference type="ARBA" id="ARBA00022448"/>
    </source>
</evidence>
<feature type="transmembrane region" description="Helical" evidence="7">
    <location>
        <begin position="205"/>
        <end position="226"/>
    </location>
</feature>
<dbReference type="SUPFAM" id="SSF103473">
    <property type="entry name" value="MFS general substrate transporter"/>
    <property type="match status" value="1"/>
</dbReference>
<reference evidence="9 10" key="1">
    <citation type="submission" date="2013-04" db="EMBL/GenBank/DDBJ databases">
        <title>Hyphomonas sp. T24B3 Genome Sequencing.</title>
        <authorList>
            <person name="Lai Q."/>
            <person name="Shao Z."/>
        </authorList>
    </citation>
    <scope>NUCLEOTIDE SEQUENCE [LARGE SCALE GENOMIC DNA]</scope>
    <source>
        <strain evidence="9 10">T24B3</strain>
    </source>
</reference>
<feature type="transmembrane region" description="Helical" evidence="7">
    <location>
        <begin position="108"/>
        <end position="131"/>
    </location>
</feature>
<evidence type="ECO:0000256" key="7">
    <source>
        <dbReference type="SAM" id="Phobius"/>
    </source>
</evidence>
<evidence type="ECO:0000259" key="8">
    <source>
        <dbReference type="PROSITE" id="PS50850"/>
    </source>
</evidence>
<dbReference type="InterPro" id="IPR020846">
    <property type="entry name" value="MFS_dom"/>
</dbReference>
<protein>
    <recommendedName>
        <fullName evidence="8">Major facilitator superfamily (MFS) profile domain-containing protein</fullName>
    </recommendedName>
</protein>
<dbReference type="InterPro" id="IPR036259">
    <property type="entry name" value="MFS_trans_sf"/>
</dbReference>
<proteinExistence type="predicted"/>
<keyword evidence="5 7" id="KW-0472">Membrane</keyword>
<dbReference type="PANTHER" id="PTHR23505:SF79">
    <property type="entry name" value="PROTEIN SPINSTER"/>
    <property type="match status" value="1"/>
</dbReference>
<evidence type="ECO:0000256" key="1">
    <source>
        <dbReference type="ARBA" id="ARBA00004141"/>
    </source>
</evidence>
<keyword evidence="4 7" id="KW-1133">Transmembrane helix</keyword>
<feature type="transmembrane region" description="Helical" evidence="7">
    <location>
        <begin position="393"/>
        <end position="414"/>
    </location>
</feature>
<feature type="compositionally biased region" description="Polar residues" evidence="6">
    <location>
        <begin position="11"/>
        <end position="23"/>
    </location>
</feature>
<accession>A0A062TUG1</accession>
<feature type="transmembrane region" description="Helical" evidence="7">
    <location>
        <begin position="33"/>
        <end position="61"/>
    </location>
</feature>
<dbReference type="InterPro" id="IPR011701">
    <property type="entry name" value="MFS"/>
</dbReference>
<evidence type="ECO:0000256" key="5">
    <source>
        <dbReference type="ARBA" id="ARBA00023136"/>
    </source>
</evidence>
<dbReference type="Pfam" id="PF07690">
    <property type="entry name" value="MFS_1"/>
    <property type="match status" value="1"/>
</dbReference>
<feature type="compositionally biased region" description="Basic and acidic residues" evidence="6">
    <location>
        <begin position="1"/>
        <end position="10"/>
    </location>
</feature>
<keyword evidence="10" id="KW-1185">Reference proteome</keyword>
<dbReference type="OrthoDB" id="7473300at2"/>
<evidence type="ECO:0000256" key="3">
    <source>
        <dbReference type="ARBA" id="ARBA00022692"/>
    </source>
</evidence>
<dbReference type="CDD" id="cd17328">
    <property type="entry name" value="MFS_spinster_like"/>
    <property type="match status" value="1"/>
</dbReference>
<dbReference type="InterPro" id="IPR044770">
    <property type="entry name" value="MFS_spinster-like"/>
</dbReference>
<organism evidence="9 10">
    <name type="scientific">Hyphomonas pacifica</name>
    <dbReference type="NCBI Taxonomy" id="1280941"/>
    <lineage>
        <taxon>Bacteria</taxon>
        <taxon>Pseudomonadati</taxon>
        <taxon>Pseudomonadota</taxon>
        <taxon>Alphaproteobacteria</taxon>
        <taxon>Hyphomonadales</taxon>
        <taxon>Hyphomonadaceae</taxon>
        <taxon>Hyphomonas</taxon>
    </lineage>
</organism>
<sequence>MADQALHGEADSTSESVVGSPSGVTPPWPNPIYSWYVVGVLLLAYTLSFIDRMILSLLVAPVRESLDITDTQFSLLVGMAFALFYTLAGLPLAWIADRFSRRNLIVGGIGVWSLMTLNCGLATSYIGLFLARMGVGVGEATLSPAAYSMLSDYFPKKRLARAIAVYSIGVPLGSGIALMLGALVIKAILAAPEITLPFVGQIEAWRLTFAFVAFPGILVCLLMLTIREPFRRGRMTVEQHESSGSQNFVAHVMTHKVSLGCMFAGMSLITMVMYGSLAWIPAFLSRTYPISITDAGLWFGAIMAICGAGGLILGGVVADGMFARGYTDGHIRTIRLSLLIGGPFLILTPLMPNAPLALALLVPGFLFITMHGVGTVALQVITPNEYRARITALYFFVANLIGLGLGPTVIALVTDLGFGNDAALRYSLFTVSVIALPLAGMILTLGMPAYRRSVANITDVTDAANEVPAT</sequence>
<keyword evidence="2" id="KW-0813">Transport</keyword>